<dbReference type="KEGG" id="lab:LA76x_3620"/>
<gene>
    <name evidence="1" type="ORF">LA76x_3620</name>
</gene>
<evidence type="ECO:0000313" key="1">
    <source>
        <dbReference type="EMBL" id="ALN81742.1"/>
    </source>
</evidence>
<sequence length="57" mass="5988">MIWIQILILLVSDAPQDRNGAVAARAAPTLRKHAASMSDIGVVVSTHSLVATHVALT</sequence>
<evidence type="ECO:0000313" key="2">
    <source>
        <dbReference type="Proteomes" id="UP000060787"/>
    </source>
</evidence>
<reference evidence="1 2" key="1">
    <citation type="journal article" date="2015" name="BMC Genomics">
        <title>Comparative genomics and metabolic profiling of the genus Lysobacter.</title>
        <authorList>
            <person name="de Bruijn I."/>
            <person name="Cheng X."/>
            <person name="de Jager V."/>
            <person name="Exposito R.G."/>
            <person name="Watrous J."/>
            <person name="Patel N."/>
            <person name="Postma J."/>
            <person name="Dorrestein P.C."/>
            <person name="Kobayashi D."/>
            <person name="Raaijmakers J.M."/>
        </authorList>
    </citation>
    <scope>NUCLEOTIDE SEQUENCE [LARGE SCALE GENOMIC DNA]</scope>
    <source>
        <strain evidence="1 2">76</strain>
    </source>
</reference>
<dbReference type="EMBL" id="CP011129">
    <property type="protein sequence ID" value="ALN81742.1"/>
    <property type="molecule type" value="Genomic_DNA"/>
</dbReference>
<organism evidence="1 2">
    <name type="scientific">Lysobacter antibioticus</name>
    <dbReference type="NCBI Taxonomy" id="84531"/>
    <lineage>
        <taxon>Bacteria</taxon>
        <taxon>Pseudomonadati</taxon>
        <taxon>Pseudomonadota</taxon>
        <taxon>Gammaproteobacteria</taxon>
        <taxon>Lysobacterales</taxon>
        <taxon>Lysobacteraceae</taxon>
        <taxon>Lysobacter</taxon>
    </lineage>
</organism>
<accession>A0A0S2FDX1</accession>
<protein>
    <submittedName>
        <fullName evidence="1">Uncharacterized protein</fullName>
    </submittedName>
</protein>
<proteinExistence type="predicted"/>
<dbReference type="PATRIC" id="fig|84531.8.peg.3637"/>
<dbReference type="Proteomes" id="UP000060787">
    <property type="component" value="Chromosome"/>
</dbReference>
<name>A0A0S2FDX1_LYSAN</name>
<keyword evidence="2" id="KW-1185">Reference proteome</keyword>
<dbReference type="AlphaFoldDB" id="A0A0S2FDX1"/>